<reference evidence="3 4" key="1">
    <citation type="journal article" date="2024" name="Nat. Commun.">
        <title>Phylogenomics reveals the evolutionary origins of lichenization in chlorophyte algae.</title>
        <authorList>
            <person name="Puginier C."/>
            <person name="Libourel C."/>
            <person name="Otte J."/>
            <person name="Skaloud P."/>
            <person name="Haon M."/>
            <person name="Grisel S."/>
            <person name="Petersen M."/>
            <person name="Berrin J.G."/>
            <person name="Delaux P.M."/>
            <person name="Dal Grande F."/>
            <person name="Keller J."/>
        </authorList>
    </citation>
    <scope>NUCLEOTIDE SEQUENCE [LARGE SCALE GENOMIC DNA]</scope>
    <source>
        <strain evidence="3 4">SAG 245.80</strain>
    </source>
</reference>
<dbReference type="InterPro" id="IPR001870">
    <property type="entry name" value="B30.2/SPRY"/>
</dbReference>
<dbReference type="PROSITE" id="PS50897">
    <property type="entry name" value="CTLH"/>
    <property type="match status" value="1"/>
</dbReference>
<evidence type="ECO:0008006" key="5">
    <source>
        <dbReference type="Google" id="ProtNLM"/>
    </source>
</evidence>
<keyword evidence="4" id="KW-1185">Reference proteome</keyword>
<proteinExistence type="predicted"/>
<dbReference type="SUPFAM" id="SSF49899">
    <property type="entry name" value="Concanavalin A-like lectins/glucanases"/>
    <property type="match status" value="1"/>
</dbReference>
<gene>
    <name evidence="3" type="ORF">WJX81_005519</name>
</gene>
<evidence type="ECO:0000313" key="4">
    <source>
        <dbReference type="Proteomes" id="UP001445335"/>
    </source>
</evidence>
<comment type="caution">
    <text evidence="3">The sequence shown here is derived from an EMBL/GenBank/DDBJ whole genome shotgun (WGS) entry which is preliminary data.</text>
</comment>
<feature type="domain" description="CTLH" evidence="2">
    <location>
        <begin position="258"/>
        <end position="315"/>
    </location>
</feature>
<dbReference type="InterPro" id="IPR013320">
    <property type="entry name" value="ConA-like_dom_sf"/>
</dbReference>
<dbReference type="PANTHER" id="PTHR12864">
    <property type="entry name" value="RAN BINDING PROTEIN 9-RELATED"/>
    <property type="match status" value="1"/>
</dbReference>
<name>A0AAW1RKZ0_9CHLO</name>
<dbReference type="SMART" id="SM00757">
    <property type="entry name" value="CRA"/>
    <property type="match status" value="1"/>
</dbReference>
<dbReference type="InterPro" id="IPR024964">
    <property type="entry name" value="CTLH/CRA"/>
</dbReference>
<dbReference type="InterPro" id="IPR050618">
    <property type="entry name" value="Ubq-SigPath_Reg"/>
</dbReference>
<dbReference type="EMBL" id="JALJOU010000032">
    <property type="protein sequence ID" value="KAK9834310.1"/>
    <property type="molecule type" value="Genomic_DNA"/>
</dbReference>
<evidence type="ECO:0000313" key="3">
    <source>
        <dbReference type="EMBL" id="KAK9834310.1"/>
    </source>
</evidence>
<dbReference type="AlphaFoldDB" id="A0AAW1RKZ0"/>
<dbReference type="Gene3D" id="2.60.120.920">
    <property type="match status" value="1"/>
</dbReference>
<dbReference type="InterPro" id="IPR035782">
    <property type="entry name" value="SPRY_RanBP9/10"/>
</dbReference>
<accession>A0AAW1RKZ0</accession>
<dbReference type="InterPro" id="IPR003877">
    <property type="entry name" value="SPRY_dom"/>
</dbReference>
<feature type="domain" description="B30.2/SPRY" evidence="1">
    <location>
        <begin position="1"/>
        <end position="186"/>
    </location>
</feature>
<protein>
    <recommendedName>
        <fullName evidence="5">Ran-binding protein 10</fullName>
    </recommendedName>
</protein>
<dbReference type="Pfam" id="PF10607">
    <property type="entry name" value="CTLH"/>
    <property type="match status" value="1"/>
</dbReference>
<dbReference type="SMART" id="SM00668">
    <property type="entry name" value="CTLH"/>
    <property type="match status" value="1"/>
</dbReference>
<organism evidence="3 4">
    <name type="scientific">Elliptochloris bilobata</name>
    <dbReference type="NCBI Taxonomy" id="381761"/>
    <lineage>
        <taxon>Eukaryota</taxon>
        <taxon>Viridiplantae</taxon>
        <taxon>Chlorophyta</taxon>
        <taxon>core chlorophytes</taxon>
        <taxon>Trebouxiophyceae</taxon>
        <taxon>Trebouxiophyceae incertae sedis</taxon>
        <taxon>Elliptochloris clade</taxon>
        <taxon>Elliptochloris</taxon>
    </lineage>
</organism>
<evidence type="ECO:0000259" key="1">
    <source>
        <dbReference type="PROSITE" id="PS50188"/>
    </source>
</evidence>
<dbReference type="InterPro" id="IPR013144">
    <property type="entry name" value="CRA_dom"/>
</dbReference>
<dbReference type="SMART" id="SM00449">
    <property type="entry name" value="SPRY"/>
    <property type="match status" value="1"/>
</dbReference>
<dbReference type="InterPro" id="IPR043136">
    <property type="entry name" value="B30.2/SPRY_sf"/>
</dbReference>
<dbReference type="CDD" id="cd12909">
    <property type="entry name" value="SPRY_RanBP9_10"/>
    <property type="match status" value="1"/>
</dbReference>
<sequence>MSLATSFSSKFPSPLHWDKQSGGRVNSRWLEVTDTRVKYIGPGSEDKDAASVRADTPVPPDSSVYYYEVAVINRGRDGFIGIGFATSEVPLDRLPGWDSHSYGYHGDDGCAFKGSGKGNAYGPTFTTGDVVGVLFDRVDCCISFVKNGIDLGVAFADVPLEERLYPCVGLRTPDEEVDANFGASPFVGDFPGMVAECRERLTERVLATPLPGRGKAGSLLGELVFGYLQHHGHWETAAAVGRDVLGGAVSVSQADIADARSRQAVAEAAAAGRVEEAVDMAEALVPGALAAQPAVLFRLHCQRFLELVRARDDEGAMRYGRSVLSGAAASDQDQELLQDALSLLAYEEPEASPCGELLGAKAREDAAAALSAALLAHSGRSAQSALERCLAQLGAVRRELVQLGDASAAMLRFDKSLPSNGMLL</sequence>
<dbReference type="Proteomes" id="UP001445335">
    <property type="component" value="Unassembled WGS sequence"/>
</dbReference>
<dbReference type="PROSITE" id="PS50188">
    <property type="entry name" value="B302_SPRY"/>
    <property type="match status" value="1"/>
</dbReference>
<dbReference type="Pfam" id="PF00622">
    <property type="entry name" value="SPRY"/>
    <property type="match status" value="1"/>
</dbReference>
<dbReference type="InterPro" id="IPR006595">
    <property type="entry name" value="CTLH_C"/>
</dbReference>
<evidence type="ECO:0000259" key="2">
    <source>
        <dbReference type="PROSITE" id="PS50897"/>
    </source>
</evidence>